<organism evidence="1 2">
    <name type="scientific">Ridgeia piscesae</name>
    <name type="common">Tubeworm</name>
    <dbReference type="NCBI Taxonomy" id="27915"/>
    <lineage>
        <taxon>Eukaryota</taxon>
        <taxon>Metazoa</taxon>
        <taxon>Spiralia</taxon>
        <taxon>Lophotrochozoa</taxon>
        <taxon>Annelida</taxon>
        <taxon>Polychaeta</taxon>
        <taxon>Sedentaria</taxon>
        <taxon>Canalipalpata</taxon>
        <taxon>Sabellida</taxon>
        <taxon>Siboglinidae</taxon>
        <taxon>Ridgeia</taxon>
    </lineage>
</organism>
<comment type="caution">
    <text evidence="1">The sequence shown here is derived from an EMBL/GenBank/DDBJ whole genome shotgun (WGS) entry which is preliminary data.</text>
</comment>
<dbReference type="Proteomes" id="UP001209878">
    <property type="component" value="Unassembled WGS sequence"/>
</dbReference>
<sequence>MLPSGCHTPNVHKYAKNALARAVNLLRELGDEAYSPAAHLARTGSGQNRKDVCPEKYLGTSADYPWFEKGRVLTNCTNAPPFPSVISILLNGFDYVDDSQIVLVLREIYATYPRLTVQLAVAKKVVIPEEVKLDIHQHILGKNSASNDVWNGLVEKATTDYVLVGRRIERFQWYALLERLVRVVSELGVDAVGGALRTPDGHWSMGCQQTRLRNYTLTYRDGYHMSSNSCAYCDYISSPFVSRTSTLRVVKFKMASPETVFRDYFLRLHRDRKSIMSCPDAMFYVLANNETALSLHKQWIPLIQTYVLNEVNLADNRKMSFSCTEAKSSCVSKAGVIQPVCCVKVLAKAVIDVMDICTNLGVFCHLDGGTQLGAIKFNGILPWEADADLSYVVRQNVSFWDHREQFTKLGYALELMSPGNKCRRFDPNNKHCNHFLVAVPGWRFELWGASPKDITDFQDKHHLQATKVYFGGRWLNANISPGLTSRNRYGYEVLRHAEHWRTLRGKSSWMVYKPASFLKCPRPELATVVELTAWDSSVMRLMAKKALKHTLDILEESHIETPHNLLHIMRKPSTETQKPVPIDVCPEKLVTTNPDYSWFTNRPVLTDCTNARPFQTVLSILLNGFDYTNENQIILILRDISVAYPRLTVHLAVPEKIIIPVVLKLTILQHIFRKKQAANDVWNGLVGMATTDYVLVGRRIERFQWYALLERLVRVVSELGVDAVGGALRTPDGHWSMGCQQTRLRNYTLTYRDGYHVSSNSCAYCDYISSPFVSRTSTLRVVKFKMASPETVFHDYFLRLKRERKSVMSCPDAMFYGFANKETALSLHKQWIPLIQTYVLNEVNLANNRKMSFSCTEAMSSCLSKAGVIQPVCCINILTNAVVDILDICTNLHIFCHLDTGTLVGAIKFHGILPWEVDAALSYVVPQNTSFWDHREQFTKLGYELKIMNDDCRRFDPNNKICNDLLVAVPGWTIEMWGSTPKDITRFPRRHHLQATKLFFGGRWLTVNISPGLTSRNRYGYEVLRHAEHWRTLRGNDSWAVYKPASFLKCPRPGQHYCLDQYTADGNLGFMDG</sequence>
<dbReference type="AlphaFoldDB" id="A0AAD9P4T1"/>
<keyword evidence="2" id="KW-1185">Reference proteome</keyword>
<reference evidence="1" key="1">
    <citation type="journal article" date="2023" name="Mol. Biol. Evol.">
        <title>Third-Generation Sequencing Reveals the Adaptive Role of the Epigenome in Three Deep-Sea Polychaetes.</title>
        <authorList>
            <person name="Perez M."/>
            <person name="Aroh O."/>
            <person name="Sun Y."/>
            <person name="Lan Y."/>
            <person name="Juniper S.K."/>
            <person name="Young C.R."/>
            <person name="Angers B."/>
            <person name="Qian P.Y."/>
        </authorList>
    </citation>
    <scope>NUCLEOTIDE SEQUENCE</scope>
    <source>
        <strain evidence="1">R07B-5</strain>
    </source>
</reference>
<evidence type="ECO:0000313" key="1">
    <source>
        <dbReference type="EMBL" id="KAK2188064.1"/>
    </source>
</evidence>
<evidence type="ECO:0000313" key="2">
    <source>
        <dbReference type="Proteomes" id="UP001209878"/>
    </source>
</evidence>
<protein>
    <submittedName>
        <fullName evidence="1">Uncharacterized protein</fullName>
    </submittedName>
</protein>
<proteinExistence type="predicted"/>
<dbReference type="InterPro" id="IPR052613">
    <property type="entry name" value="LicD_transferase"/>
</dbReference>
<dbReference type="EMBL" id="JAODUO010000145">
    <property type="protein sequence ID" value="KAK2188064.1"/>
    <property type="molecule type" value="Genomic_DNA"/>
</dbReference>
<dbReference type="PANTHER" id="PTHR13627:SF34">
    <property type="entry name" value="RIBITOL-5-PHOSPHATE TRANSFERASE"/>
    <property type="match status" value="1"/>
</dbReference>
<gene>
    <name evidence="1" type="ORF">NP493_145g02004</name>
</gene>
<name>A0AAD9P4T1_RIDPI</name>
<dbReference type="PANTHER" id="PTHR13627">
    <property type="entry name" value="FUKUTIN RELATED PROTEIN"/>
    <property type="match status" value="1"/>
</dbReference>
<accession>A0AAD9P4T1</accession>